<dbReference type="Pfam" id="PF02902">
    <property type="entry name" value="Peptidase_C48"/>
    <property type="match status" value="1"/>
</dbReference>
<organism evidence="6 7">
    <name type="scientific">Kingdonia uniflora</name>
    <dbReference type="NCBI Taxonomy" id="39325"/>
    <lineage>
        <taxon>Eukaryota</taxon>
        <taxon>Viridiplantae</taxon>
        <taxon>Streptophyta</taxon>
        <taxon>Embryophyta</taxon>
        <taxon>Tracheophyta</taxon>
        <taxon>Spermatophyta</taxon>
        <taxon>Magnoliopsida</taxon>
        <taxon>Ranunculales</taxon>
        <taxon>Circaeasteraceae</taxon>
        <taxon>Kingdonia</taxon>
    </lineage>
</organism>
<dbReference type="InterPro" id="IPR038765">
    <property type="entry name" value="Papain-like_cys_pep_sf"/>
</dbReference>
<dbReference type="GO" id="GO:0006508">
    <property type="term" value="P:proteolysis"/>
    <property type="evidence" value="ECO:0007669"/>
    <property type="project" value="UniProtKB-KW"/>
</dbReference>
<evidence type="ECO:0000256" key="2">
    <source>
        <dbReference type="ARBA" id="ARBA00022670"/>
    </source>
</evidence>
<evidence type="ECO:0000256" key="4">
    <source>
        <dbReference type="SAM" id="MobiDB-lite"/>
    </source>
</evidence>
<accession>A0A7J7NBQ7</accession>
<gene>
    <name evidence="6" type="ORF">GIB67_033897</name>
</gene>
<name>A0A7J7NBQ7_9MAGN</name>
<sequence>MEESKNGDEKVDDVVEEEDSKQPTVVVYYIGKKDVQHDNEEEVVGEAYQASADQTAVVSVEEQTLEVEKTEDEASQASAGQITVVFVEEQTIEVAQTEVVISHQKEDVVEASQTKESKDEVINMYIKALIQYFDTQQRTRPDSERIVLADIFACQYIGRAFNVWTCNMSSLEGVELKKKSIWEQISSMQWDRIFSNCIHRGDLKVVNSKLILILWNINDNHWVLCVVSFKARKICIDDSMVDSKITNARKKIKLSPGHELIEDQISTILPKMLIWRDFADSSRPPTGSEVNDYGLNSKWTTRFGKCPI</sequence>
<dbReference type="GO" id="GO:0008234">
    <property type="term" value="F:cysteine-type peptidase activity"/>
    <property type="evidence" value="ECO:0007669"/>
    <property type="project" value="InterPro"/>
</dbReference>
<feature type="region of interest" description="Disordered" evidence="4">
    <location>
        <begin position="1"/>
        <end position="20"/>
    </location>
</feature>
<dbReference type="InterPro" id="IPR003653">
    <property type="entry name" value="Peptidase_C48_C"/>
</dbReference>
<comment type="similarity">
    <text evidence="1">Belongs to the peptidase C48 family.</text>
</comment>
<feature type="compositionally biased region" description="Basic and acidic residues" evidence="4">
    <location>
        <begin position="1"/>
        <end position="13"/>
    </location>
</feature>
<keyword evidence="2" id="KW-0645">Protease</keyword>
<dbReference type="SUPFAM" id="SSF54001">
    <property type="entry name" value="Cysteine proteinases"/>
    <property type="match status" value="1"/>
</dbReference>
<feature type="domain" description="Ubiquitin-like protease family profile" evidence="5">
    <location>
        <begin position="99"/>
        <end position="308"/>
    </location>
</feature>
<reference evidence="6 7" key="1">
    <citation type="journal article" date="2020" name="IScience">
        <title>Genome Sequencing of the Endangered Kingdonia uniflora (Circaeasteraceae, Ranunculales) Reveals Potential Mechanisms of Evolutionary Specialization.</title>
        <authorList>
            <person name="Sun Y."/>
            <person name="Deng T."/>
            <person name="Zhang A."/>
            <person name="Moore M.J."/>
            <person name="Landis J.B."/>
            <person name="Lin N."/>
            <person name="Zhang H."/>
            <person name="Zhang X."/>
            <person name="Huang J."/>
            <person name="Zhang X."/>
            <person name="Sun H."/>
            <person name="Wang H."/>
        </authorList>
    </citation>
    <scope>NUCLEOTIDE SEQUENCE [LARGE SCALE GENOMIC DNA]</scope>
    <source>
        <strain evidence="6">TB1705</strain>
        <tissue evidence="6">Leaf</tissue>
    </source>
</reference>
<dbReference type="EMBL" id="JACGCM010000917">
    <property type="protein sequence ID" value="KAF6164681.1"/>
    <property type="molecule type" value="Genomic_DNA"/>
</dbReference>
<dbReference type="OrthoDB" id="1939479at2759"/>
<evidence type="ECO:0000259" key="5">
    <source>
        <dbReference type="PROSITE" id="PS50600"/>
    </source>
</evidence>
<evidence type="ECO:0000313" key="6">
    <source>
        <dbReference type="EMBL" id="KAF6164681.1"/>
    </source>
</evidence>
<keyword evidence="3" id="KW-0378">Hydrolase</keyword>
<dbReference type="AlphaFoldDB" id="A0A7J7NBQ7"/>
<keyword evidence="7" id="KW-1185">Reference proteome</keyword>
<dbReference type="PROSITE" id="PS50600">
    <property type="entry name" value="ULP_PROTEASE"/>
    <property type="match status" value="1"/>
</dbReference>
<dbReference type="Proteomes" id="UP000541444">
    <property type="component" value="Unassembled WGS sequence"/>
</dbReference>
<evidence type="ECO:0000256" key="3">
    <source>
        <dbReference type="ARBA" id="ARBA00022801"/>
    </source>
</evidence>
<proteinExistence type="inferred from homology"/>
<evidence type="ECO:0000313" key="7">
    <source>
        <dbReference type="Proteomes" id="UP000541444"/>
    </source>
</evidence>
<dbReference type="Gene3D" id="3.40.395.10">
    <property type="entry name" value="Adenoviral Proteinase, Chain A"/>
    <property type="match status" value="1"/>
</dbReference>
<protein>
    <recommendedName>
        <fullName evidence="5">Ubiquitin-like protease family profile domain-containing protein</fullName>
    </recommendedName>
</protein>
<evidence type="ECO:0000256" key="1">
    <source>
        <dbReference type="ARBA" id="ARBA00005234"/>
    </source>
</evidence>
<comment type="caution">
    <text evidence="6">The sequence shown here is derived from an EMBL/GenBank/DDBJ whole genome shotgun (WGS) entry which is preliminary data.</text>
</comment>